<accession>A0ABV3G7U6</accession>
<comment type="similarity">
    <text evidence="1">Belongs to the short-chain dehydrogenases/reductases (SDR) family.</text>
</comment>
<evidence type="ECO:0000313" key="2">
    <source>
        <dbReference type="EMBL" id="MEV0967501.1"/>
    </source>
</evidence>
<gene>
    <name evidence="2" type="ORF">AB0I59_02605</name>
</gene>
<dbReference type="InterPro" id="IPR050259">
    <property type="entry name" value="SDR"/>
</dbReference>
<name>A0ABV3G7U6_MICGL</name>
<dbReference type="PRINTS" id="PR00081">
    <property type="entry name" value="GDHRDH"/>
</dbReference>
<dbReference type="PANTHER" id="PTHR42879">
    <property type="entry name" value="3-OXOACYL-(ACYL-CARRIER-PROTEIN) REDUCTASE"/>
    <property type="match status" value="1"/>
</dbReference>
<evidence type="ECO:0000313" key="3">
    <source>
        <dbReference type="Proteomes" id="UP001551675"/>
    </source>
</evidence>
<sequence length="255" mass="26102">MNRIYPDLQGKVAVVTGGSRGIGAATAYALAMSGAKVLVNGRDSAAIDATVKGIAAAGGTADGFAADSTDFAAVEAMRGHTESTLGPVEILAVFAGGGIAPPGPIERLTEEEWHSSVDGNLTATFLVLKSFLPGMKERRSGSIITMASTAGRQASQAPAPYAAAKAGIVMLTRHVAAETGPYGVRVNCVSPSAVRTERTARHMSPEAQEQVAALHPLRRLGTPEDVADATLFLASDASSWLTGLTIDVAGGRVMS</sequence>
<dbReference type="Pfam" id="PF13561">
    <property type="entry name" value="adh_short_C2"/>
    <property type="match status" value="1"/>
</dbReference>
<proteinExistence type="inferred from homology"/>
<dbReference type="SUPFAM" id="SSF51735">
    <property type="entry name" value="NAD(P)-binding Rossmann-fold domains"/>
    <property type="match status" value="1"/>
</dbReference>
<comment type="caution">
    <text evidence="2">The sequence shown here is derived from an EMBL/GenBank/DDBJ whole genome shotgun (WGS) entry which is preliminary data.</text>
</comment>
<dbReference type="InterPro" id="IPR036291">
    <property type="entry name" value="NAD(P)-bd_dom_sf"/>
</dbReference>
<dbReference type="EMBL" id="JBFALK010000001">
    <property type="protein sequence ID" value="MEV0967501.1"/>
    <property type="molecule type" value="Genomic_DNA"/>
</dbReference>
<keyword evidence="3" id="KW-1185">Reference proteome</keyword>
<dbReference type="Gene3D" id="3.40.50.720">
    <property type="entry name" value="NAD(P)-binding Rossmann-like Domain"/>
    <property type="match status" value="1"/>
</dbReference>
<dbReference type="RefSeq" id="WP_061253517.1">
    <property type="nucleotide sequence ID" value="NZ_JBFALK010000001.1"/>
</dbReference>
<organism evidence="2 3">
    <name type="scientific">Microtetraspora glauca</name>
    <dbReference type="NCBI Taxonomy" id="1996"/>
    <lineage>
        <taxon>Bacteria</taxon>
        <taxon>Bacillati</taxon>
        <taxon>Actinomycetota</taxon>
        <taxon>Actinomycetes</taxon>
        <taxon>Streptosporangiales</taxon>
        <taxon>Streptosporangiaceae</taxon>
        <taxon>Microtetraspora</taxon>
    </lineage>
</organism>
<dbReference type="PANTHER" id="PTHR42879:SF2">
    <property type="entry name" value="3-OXOACYL-[ACYL-CARRIER-PROTEIN] REDUCTASE FABG"/>
    <property type="match status" value="1"/>
</dbReference>
<protein>
    <submittedName>
        <fullName evidence="2">SDR family NAD(P)-dependent oxidoreductase</fullName>
    </submittedName>
</protein>
<reference evidence="2 3" key="1">
    <citation type="submission" date="2024-06" db="EMBL/GenBank/DDBJ databases">
        <title>The Natural Products Discovery Center: Release of the First 8490 Sequenced Strains for Exploring Actinobacteria Biosynthetic Diversity.</title>
        <authorList>
            <person name="Kalkreuter E."/>
            <person name="Kautsar S.A."/>
            <person name="Yang D."/>
            <person name="Bader C.D."/>
            <person name="Teijaro C.N."/>
            <person name="Fluegel L."/>
            <person name="Davis C.M."/>
            <person name="Simpson J.R."/>
            <person name="Lauterbach L."/>
            <person name="Steele A.D."/>
            <person name="Gui C."/>
            <person name="Meng S."/>
            <person name="Li G."/>
            <person name="Viehrig K."/>
            <person name="Ye F."/>
            <person name="Su P."/>
            <person name="Kiefer A.F."/>
            <person name="Nichols A."/>
            <person name="Cepeda A.J."/>
            <person name="Yan W."/>
            <person name="Fan B."/>
            <person name="Jiang Y."/>
            <person name="Adhikari A."/>
            <person name="Zheng C.-J."/>
            <person name="Schuster L."/>
            <person name="Cowan T.M."/>
            <person name="Smanski M.J."/>
            <person name="Chevrette M.G."/>
            <person name="De Carvalho L.P.S."/>
            <person name="Shen B."/>
        </authorList>
    </citation>
    <scope>NUCLEOTIDE SEQUENCE [LARGE SCALE GENOMIC DNA]</scope>
    <source>
        <strain evidence="2 3">NPDC050100</strain>
    </source>
</reference>
<evidence type="ECO:0000256" key="1">
    <source>
        <dbReference type="ARBA" id="ARBA00006484"/>
    </source>
</evidence>
<dbReference type="InterPro" id="IPR002347">
    <property type="entry name" value="SDR_fam"/>
</dbReference>
<dbReference type="CDD" id="cd05233">
    <property type="entry name" value="SDR_c"/>
    <property type="match status" value="1"/>
</dbReference>
<dbReference type="Proteomes" id="UP001551675">
    <property type="component" value="Unassembled WGS sequence"/>
</dbReference>